<sequence>MTNAELIDRLIEETAQAPDWRSGWARPGHLPLFNNWGPVMYLTPVGDVVMNDEEDGPLRPAGPAERDFALARAAEQYPELAHLKPARPQLAATCDLCRGRGRVTISQGTLLPWPDGHEPRSPLYCPKCNSLGWIRMSLVPAVDST</sequence>
<organism evidence="1 2">
    <name type="scientific">Actinoplanes regularis</name>
    <dbReference type="NCBI Taxonomy" id="52697"/>
    <lineage>
        <taxon>Bacteria</taxon>
        <taxon>Bacillati</taxon>
        <taxon>Actinomycetota</taxon>
        <taxon>Actinomycetes</taxon>
        <taxon>Micromonosporales</taxon>
        <taxon>Micromonosporaceae</taxon>
        <taxon>Actinoplanes</taxon>
    </lineage>
</organism>
<dbReference type="Proteomes" id="UP000198415">
    <property type="component" value="Unassembled WGS sequence"/>
</dbReference>
<dbReference type="OrthoDB" id="3295140at2"/>
<proteinExistence type="predicted"/>
<name>A0A238Z4G1_9ACTN</name>
<protein>
    <submittedName>
        <fullName evidence="1">Uncharacterized protein</fullName>
    </submittedName>
</protein>
<evidence type="ECO:0000313" key="1">
    <source>
        <dbReference type="EMBL" id="SNR77801.1"/>
    </source>
</evidence>
<reference evidence="1 2" key="1">
    <citation type="submission" date="2017-06" db="EMBL/GenBank/DDBJ databases">
        <authorList>
            <person name="Kim H.J."/>
            <person name="Triplett B.A."/>
        </authorList>
    </citation>
    <scope>NUCLEOTIDE SEQUENCE [LARGE SCALE GENOMIC DNA]</scope>
    <source>
        <strain evidence="1 2">DSM 43151</strain>
    </source>
</reference>
<dbReference type="EMBL" id="FZNR01000005">
    <property type="protein sequence ID" value="SNR77801.1"/>
    <property type="molecule type" value="Genomic_DNA"/>
</dbReference>
<keyword evidence="2" id="KW-1185">Reference proteome</keyword>
<dbReference type="AlphaFoldDB" id="A0A238Z4G1"/>
<evidence type="ECO:0000313" key="2">
    <source>
        <dbReference type="Proteomes" id="UP000198415"/>
    </source>
</evidence>
<gene>
    <name evidence="1" type="ORF">SAMN06264365_105398</name>
</gene>
<dbReference type="RefSeq" id="WP_143232382.1">
    <property type="nucleotide sequence ID" value="NZ_BOMU01000035.1"/>
</dbReference>
<accession>A0A238Z4G1</accession>